<dbReference type="InterPro" id="IPR029055">
    <property type="entry name" value="Ntn_hydrolases_N"/>
</dbReference>
<dbReference type="InterPro" id="IPR051786">
    <property type="entry name" value="ASN_synthetase/amidase"/>
</dbReference>
<dbReference type="Gene3D" id="3.60.20.10">
    <property type="entry name" value="Glutamine Phosphoribosylpyrophosphate, subunit 1, domain 1"/>
    <property type="match status" value="1"/>
</dbReference>
<dbReference type="Proteomes" id="UP001427805">
    <property type="component" value="Unassembled WGS sequence"/>
</dbReference>
<accession>A0ABV0BFC6</accession>
<keyword evidence="10" id="KW-1185">Reference proteome</keyword>
<dbReference type="InterPro" id="IPR006426">
    <property type="entry name" value="Asn_synth_AEB"/>
</dbReference>
<name>A0ABV0BFC6_9SPHN</name>
<dbReference type="PIRSF" id="PIRSF001589">
    <property type="entry name" value="Asn_synthetase_glu-h"/>
    <property type="match status" value="1"/>
</dbReference>
<evidence type="ECO:0000259" key="7">
    <source>
        <dbReference type="Pfam" id="PF00733"/>
    </source>
</evidence>
<dbReference type="Pfam" id="PF00733">
    <property type="entry name" value="Asn_synthase"/>
    <property type="match status" value="1"/>
</dbReference>
<protein>
    <recommendedName>
        <fullName evidence="3">asparagine synthase (glutamine-hydrolyzing)</fullName>
        <ecNumber evidence="3">6.3.5.4</ecNumber>
    </recommendedName>
</protein>
<dbReference type="InterPro" id="IPR014729">
    <property type="entry name" value="Rossmann-like_a/b/a_fold"/>
</dbReference>
<dbReference type="SUPFAM" id="SSF56235">
    <property type="entry name" value="N-terminal nucleophile aminohydrolases (Ntn hydrolases)"/>
    <property type="match status" value="1"/>
</dbReference>
<dbReference type="PANTHER" id="PTHR43284">
    <property type="entry name" value="ASPARAGINE SYNTHETASE (GLUTAMINE-HYDROLYZING)"/>
    <property type="match status" value="1"/>
</dbReference>
<organism evidence="9 10">
    <name type="scientific">Sphingomonas rustica</name>
    <dbReference type="NCBI Taxonomy" id="3103142"/>
    <lineage>
        <taxon>Bacteria</taxon>
        <taxon>Pseudomonadati</taxon>
        <taxon>Pseudomonadota</taxon>
        <taxon>Alphaproteobacteria</taxon>
        <taxon>Sphingomonadales</taxon>
        <taxon>Sphingomonadaceae</taxon>
        <taxon>Sphingomonas</taxon>
    </lineage>
</organism>
<dbReference type="Gene3D" id="3.40.50.620">
    <property type="entry name" value="HUPs"/>
    <property type="match status" value="2"/>
</dbReference>
<keyword evidence="5" id="KW-0067">ATP-binding</keyword>
<dbReference type="EC" id="6.3.5.4" evidence="3"/>
<dbReference type="EMBL" id="JBDIZK010000021">
    <property type="protein sequence ID" value="MEN3749955.1"/>
    <property type="molecule type" value="Genomic_DNA"/>
</dbReference>
<feature type="domain" description="Asparagine synthetase" evidence="7">
    <location>
        <begin position="235"/>
        <end position="603"/>
    </location>
</feature>
<evidence type="ECO:0000313" key="9">
    <source>
        <dbReference type="EMBL" id="MEN3749955.1"/>
    </source>
</evidence>
<dbReference type="PANTHER" id="PTHR43284:SF1">
    <property type="entry name" value="ASPARAGINE SYNTHETASE"/>
    <property type="match status" value="1"/>
</dbReference>
<dbReference type="InterPro" id="IPR001962">
    <property type="entry name" value="Asn_synthase"/>
</dbReference>
<comment type="pathway">
    <text evidence="1">Amino-acid biosynthesis; L-asparagine biosynthesis; L-asparagine from L-aspartate (L-Gln route): step 1/1.</text>
</comment>
<keyword evidence="4" id="KW-0547">Nucleotide-binding</keyword>
<comment type="catalytic activity">
    <reaction evidence="6">
        <text>L-aspartate + L-glutamine + ATP + H2O = L-asparagine + L-glutamate + AMP + diphosphate + H(+)</text>
        <dbReference type="Rhea" id="RHEA:12228"/>
        <dbReference type="ChEBI" id="CHEBI:15377"/>
        <dbReference type="ChEBI" id="CHEBI:15378"/>
        <dbReference type="ChEBI" id="CHEBI:29985"/>
        <dbReference type="ChEBI" id="CHEBI:29991"/>
        <dbReference type="ChEBI" id="CHEBI:30616"/>
        <dbReference type="ChEBI" id="CHEBI:33019"/>
        <dbReference type="ChEBI" id="CHEBI:58048"/>
        <dbReference type="ChEBI" id="CHEBI:58359"/>
        <dbReference type="ChEBI" id="CHEBI:456215"/>
        <dbReference type="EC" id="6.3.5.4"/>
    </reaction>
</comment>
<evidence type="ECO:0000256" key="5">
    <source>
        <dbReference type="ARBA" id="ARBA00022840"/>
    </source>
</evidence>
<sequence>MGRLVGIIRLDGGPIDRSLIERWRKPAGEFRPDRVRAEGNWAFAQQTLPFRRGETAEPQPFRAANGALSFVEARLDDRAALRAQFGFGTRRPSDDSLVAMTVEHGGLSAAEALHGEFSLIHWDPATRTLSLMRDILGQRGLYYHVDGPVVRFATSFHLLLALPEVPREIDEIGLVDSLLGASAAPDRMAWRGIKRVPAGCVVALTADAVQTRRYWSADALPKVRFARDEDYVEAARALLDRAVASRLPERGALATTLSGGFDSAALTATAARLLGDARLTAYTRVSGTAHPYRGALDDRAFAAMVAAQHDNIDWVVLDQLYQAPRDTGSEWESARMGMPTNAFARSWNEPIHNAATAQGARTLFVGYMGNATLSWSGFGLAYEQVRQGKLIAAVRDVIAMARAEGRPAAQELKLTLGAAIEPGALRQWRRRRSSTHRWPNQGWTALSPDFLQSIDYGAHMDSVEHRNLDSVALPGRTLRASLLVGEARLDQYAYLRGEWAFEMLDPYTDRRLVEFTLGLPESQFARRGTRRWLARRALADRLPAELLAQTRRGRQIGEWYHLASLRREHTIEAVERIAKSPLASRVLDVPRLQRLVQDWPKDAETARASEGGHRVALHQGVVIGSFLCWYEGNNG</sequence>
<evidence type="ECO:0000256" key="2">
    <source>
        <dbReference type="ARBA" id="ARBA00005752"/>
    </source>
</evidence>
<proteinExistence type="inferred from homology"/>
<dbReference type="SUPFAM" id="SSF52402">
    <property type="entry name" value="Adenine nucleotide alpha hydrolases-like"/>
    <property type="match status" value="1"/>
</dbReference>
<reference evidence="9 10" key="1">
    <citation type="submission" date="2024-05" db="EMBL/GenBank/DDBJ databases">
        <title>Sphingomonas sp. HF-S3 16S ribosomal RNA gene Genome sequencing and assembly.</title>
        <authorList>
            <person name="Lee H."/>
        </authorList>
    </citation>
    <scope>NUCLEOTIDE SEQUENCE [LARGE SCALE GENOMIC DNA]</scope>
    <source>
        <strain evidence="9 10">HF-S3</strain>
    </source>
</reference>
<dbReference type="Pfam" id="PF13537">
    <property type="entry name" value="GATase_7"/>
    <property type="match status" value="1"/>
</dbReference>
<dbReference type="RefSeq" id="WP_346249004.1">
    <property type="nucleotide sequence ID" value="NZ_JBDIZK010000021.1"/>
</dbReference>
<feature type="domain" description="Glutamine amidotransferase type-2" evidence="8">
    <location>
        <begin position="56"/>
        <end position="160"/>
    </location>
</feature>
<comment type="similarity">
    <text evidence="2">Belongs to the asparagine synthetase family.</text>
</comment>
<evidence type="ECO:0000256" key="1">
    <source>
        <dbReference type="ARBA" id="ARBA00005187"/>
    </source>
</evidence>
<evidence type="ECO:0000313" key="10">
    <source>
        <dbReference type="Proteomes" id="UP001427805"/>
    </source>
</evidence>
<evidence type="ECO:0000259" key="8">
    <source>
        <dbReference type="Pfam" id="PF13537"/>
    </source>
</evidence>
<dbReference type="InterPro" id="IPR017932">
    <property type="entry name" value="GATase_2_dom"/>
</dbReference>
<evidence type="ECO:0000256" key="4">
    <source>
        <dbReference type="ARBA" id="ARBA00022741"/>
    </source>
</evidence>
<gene>
    <name evidence="9" type="ORF">TPR58_22475</name>
</gene>
<evidence type="ECO:0000256" key="6">
    <source>
        <dbReference type="ARBA" id="ARBA00048741"/>
    </source>
</evidence>
<evidence type="ECO:0000256" key="3">
    <source>
        <dbReference type="ARBA" id="ARBA00012737"/>
    </source>
</evidence>
<comment type="caution">
    <text evidence="9">The sequence shown here is derived from an EMBL/GenBank/DDBJ whole genome shotgun (WGS) entry which is preliminary data.</text>
</comment>